<accession>A0A0N5BRK1</accession>
<keyword evidence="1" id="KW-1185">Reference proteome</keyword>
<evidence type="ECO:0000313" key="1">
    <source>
        <dbReference type="Proteomes" id="UP000046392"/>
    </source>
</evidence>
<dbReference type="WBParaSite" id="SPAL_0000849900.1">
    <property type="protein sequence ID" value="SPAL_0000849900.1"/>
    <property type="gene ID" value="SPAL_0000849900"/>
</dbReference>
<reference evidence="2" key="1">
    <citation type="submission" date="2017-02" db="UniProtKB">
        <authorList>
            <consortium name="WormBaseParasite"/>
        </authorList>
    </citation>
    <scope>IDENTIFICATION</scope>
</reference>
<dbReference type="Proteomes" id="UP000046392">
    <property type="component" value="Unplaced"/>
</dbReference>
<organism evidence="1 2">
    <name type="scientific">Strongyloides papillosus</name>
    <name type="common">Intestinal threadworm</name>
    <dbReference type="NCBI Taxonomy" id="174720"/>
    <lineage>
        <taxon>Eukaryota</taxon>
        <taxon>Metazoa</taxon>
        <taxon>Ecdysozoa</taxon>
        <taxon>Nematoda</taxon>
        <taxon>Chromadorea</taxon>
        <taxon>Rhabditida</taxon>
        <taxon>Tylenchina</taxon>
        <taxon>Panagrolaimomorpha</taxon>
        <taxon>Strongyloidoidea</taxon>
        <taxon>Strongyloididae</taxon>
        <taxon>Strongyloides</taxon>
    </lineage>
</organism>
<protein>
    <submittedName>
        <fullName evidence="2">Transthyretin-like family protein</fullName>
    </submittedName>
</protein>
<dbReference type="AlphaFoldDB" id="A0A0N5BRK1"/>
<proteinExistence type="predicted"/>
<name>A0A0N5BRK1_STREA</name>
<sequence length="91" mass="10988">MFYEKYPIDKRRVRYGNTFYLRGVFRKRKRPKLYLKIFHNCVESNFVGKRKTAITKILTLRVPDQYVGKGTWPSSLYFMGEMDLAQINRNE</sequence>
<evidence type="ECO:0000313" key="2">
    <source>
        <dbReference type="WBParaSite" id="SPAL_0000849900.1"/>
    </source>
</evidence>